<dbReference type="GO" id="GO:0008168">
    <property type="term" value="F:methyltransferase activity"/>
    <property type="evidence" value="ECO:0007669"/>
    <property type="project" value="UniProtKB-KW"/>
</dbReference>
<proteinExistence type="predicted"/>
<keyword evidence="2" id="KW-0489">Methyltransferase</keyword>
<dbReference type="Proteomes" id="UP000189545">
    <property type="component" value="Chromosome"/>
</dbReference>
<dbReference type="STRING" id="225848.Sps_05239"/>
<keyword evidence="3" id="KW-1185">Reference proteome</keyword>
<dbReference type="InterPro" id="IPR029063">
    <property type="entry name" value="SAM-dependent_MTases_sf"/>
</dbReference>
<dbReference type="AlphaFoldDB" id="A0A1S6HY10"/>
<feature type="signal peptide" evidence="1">
    <location>
        <begin position="1"/>
        <end position="22"/>
    </location>
</feature>
<feature type="chain" id="PRO_5012661610" evidence="1">
    <location>
        <begin position="23"/>
        <end position="264"/>
    </location>
</feature>
<protein>
    <submittedName>
        <fullName evidence="2">Putative methyltransferase</fullName>
    </submittedName>
</protein>
<accession>A0A1S6HY10</accession>
<evidence type="ECO:0000313" key="3">
    <source>
        <dbReference type="Proteomes" id="UP000189545"/>
    </source>
</evidence>
<dbReference type="KEGG" id="spsw:Sps_05239"/>
<evidence type="ECO:0000313" key="2">
    <source>
        <dbReference type="EMBL" id="AQS40308.1"/>
    </source>
</evidence>
<evidence type="ECO:0000256" key="1">
    <source>
        <dbReference type="SAM" id="SignalP"/>
    </source>
</evidence>
<reference evidence="2 3" key="1">
    <citation type="submission" date="2016-03" db="EMBL/GenBank/DDBJ databases">
        <title>Complete genome sequence of Shewanella psychrophila WP2, a deep sea bacterium isolated from west Pacific sediment.</title>
        <authorList>
            <person name="Xu G."/>
            <person name="Jian H."/>
        </authorList>
    </citation>
    <scope>NUCLEOTIDE SEQUENCE [LARGE SCALE GENOMIC DNA]</scope>
    <source>
        <strain evidence="2 3">WP2</strain>
    </source>
</reference>
<dbReference type="RefSeq" id="WP_237157951.1">
    <property type="nucleotide sequence ID" value="NZ_CP014782.1"/>
</dbReference>
<keyword evidence="1" id="KW-0732">Signal</keyword>
<dbReference type="Gene3D" id="3.40.50.150">
    <property type="entry name" value="Vaccinia Virus protein VP39"/>
    <property type="match status" value="1"/>
</dbReference>
<organism evidence="2 3">
    <name type="scientific">Shewanella psychrophila</name>
    <dbReference type="NCBI Taxonomy" id="225848"/>
    <lineage>
        <taxon>Bacteria</taxon>
        <taxon>Pseudomonadati</taxon>
        <taxon>Pseudomonadota</taxon>
        <taxon>Gammaproteobacteria</taxon>
        <taxon>Alteromonadales</taxon>
        <taxon>Shewanellaceae</taxon>
        <taxon>Shewanella</taxon>
    </lineage>
</organism>
<dbReference type="GO" id="GO:0032259">
    <property type="term" value="P:methylation"/>
    <property type="evidence" value="ECO:0007669"/>
    <property type="project" value="UniProtKB-KW"/>
</dbReference>
<sequence length="264" mass="29468">MKLSIAAPLATGLLMACSSASATPLSVIELNLLLSNSERPIKDSERDEARKPAEVMHFAGVEPGDKVLDLFVGGGWYSELFSMAVGSEGKVYAQNDSVIWRFAEKGITERTKGNRLANVIRLDKIDIVDMDIPEKSLDIAFTALNYHDLFFTYNVDEKTGEITEFREQAVDHNAALAKIKASMKDDGVFIIIDHEAIRGSGYDAPNSVHRIDSNIVKYQMAEAGFKLVEVAFYLRNPNDNKSMNVFEKETRGKTDRFIYKFVKA</sequence>
<dbReference type="PROSITE" id="PS51257">
    <property type="entry name" value="PROKAR_LIPOPROTEIN"/>
    <property type="match status" value="1"/>
</dbReference>
<gene>
    <name evidence="2" type="ORF">Sps_05239</name>
</gene>
<keyword evidence="2" id="KW-0808">Transferase</keyword>
<dbReference type="SUPFAM" id="SSF53335">
    <property type="entry name" value="S-adenosyl-L-methionine-dependent methyltransferases"/>
    <property type="match status" value="1"/>
</dbReference>
<dbReference type="EMBL" id="CP014782">
    <property type="protein sequence ID" value="AQS40308.1"/>
    <property type="molecule type" value="Genomic_DNA"/>
</dbReference>
<name>A0A1S6HY10_9GAMM</name>